<protein>
    <submittedName>
        <fullName evidence="2">Uncharacterized protein</fullName>
    </submittedName>
</protein>
<dbReference type="RefSeq" id="WP_150277548.1">
    <property type="nucleotide sequence ID" value="NZ_BMFF01000001.1"/>
</dbReference>
<dbReference type="Proteomes" id="UP000638188">
    <property type="component" value="Unassembled WGS sequence"/>
</dbReference>
<organism evidence="2 3">
    <name type="scientific">Halopseudomonas salina</name>
    <dbReference type="NCBI Taxonomy" id="1323744"/>
    <lineage>
        <taxon>Bacteria</taxon>
        <taxon>Pseudomonadati</taxon>
        <taxon>Pseudomonadota</taxon>
        <taxon>Gammaproteobacteria</taxon>
        <taxon>Pseudomonadales</taxon>
        <taxon>Pseudomonadaceae</taxon>
        <taxon>Halopseudomonas</taxon>
    </lineage>
</organism>
<dbReference type="EMBL" id="BMFF01000001">
    <property type="protein sequence ID" value="GGC87110.1"/>
    <property type="molecule type" value="Genomic_DNA"/>
</dbReference>
<evidence type="ECO:0000256" key="1">
    <source>
        <dbReference type="SAM" id="MobiDB-lite"/>
    </source>
</evidence>
<comment type="caution">
    <text evidence="2">The sequence shown here is derived from an EMBL/GenBank/DDBJ whole genome shotgun (WGS) entry which is preliminary data.</text>
</comment>
<evidence type="ECO:0000313" key="2">
    <source>
        <dbReference type="EMBL" id="GGC87110.1"/>
    </source>
</evidence>
<reference evidence="3" key="1">
    <citation type="journal article" date="2019" name="Int. J. Syst. Evol. Microbiol.">
        <title>The Global Catalogue of Microorganisms (GCM) 10K type strain sequencing project: providing services to taxonomists for standard genome sequencing and annotation.</title>
        <authorList>
            <consortium name="The Broad Institute Genomics Platform"/>
            <consortium name="The Broad Institute Genome Sequencing Center for Infectious Disease"/>
            <person name="Wu L."/>
            <person name="Ma J."/>
        </authorList>
    </citation>
    <scope>NUCLEOTIDE SEQUENCE [LARGE SCALE GENOMIC DNA]</scope>
    <source>
        <strain evidence="3">CGMCC 1.12482</strain>
    </source>
</reference>
<sequence length="97" mass="10973">MNSNAPIELQMPKSCISCTQYAPQGFDNDKHCPFTHWGKPKTRTPYGRCSQHKQEVFATEICGSYQCEPGVYSYPVPNRPHPRSPMQEQLALQGGMQ</sequence>
<keyword evidence="3" id="KW-1185">Reference proteome</keyword>
<name>A0ABQ1NYT1_9GAMM</name>
<gene>
    <name evidence="2" type="ORF">GCM10007418_03640</name>
</gene>
<feature type="region of interest" description="Disordered" evidence="1">
    <location>
        <begin position="76"/>
        <end position="97"/>
    </location>
</feature>
<proteinExistence type="predicted"/>
<evidence type="ECO:0000313" key="3">
    <source>
        <dbReference type="Proteomes" id="UP000638188"/>
    </source>
</evidence>
<accession>A0ABQ1NYT1</accession>